<feature type="compositionally biased region" description="Acidic residues" evidence="1">
    <location>
        <begin position="54"/>
        <end position="63"/>
    </location>
</feature>
<proteinExistence type="predicted"/>
<sequence>MVFITTQIKIIKLGVADLHTLEAVAAAKSATSSCQPVLAVDGSEIYSEGRSADYDSEDDEIEESISGKDNIHENKREM</sequence>
<evidence type="ECO:0000313" key="3">
    <source>
        <dbReference type="Proteomes" id="UP000257109"/>
    </source>
</evidence>
<organism evidence="2 3">
    <name type="scientific">Mucuna pruriens</name>
    <name type="common">Velvet bean</name>
    <name type="synonym">Dolichos pruriens</name>
    <dbReference type="NCBI Taxonomy" id="157652"/>
    <lineage>
        <taxon>Eukaryota</taxon>
        <taxon>Viridiplantae</taxon>
        <taxon>Streptophyta</taxon>
        <taxon>Embryophyta</taxon>
        <taxon>Tracheophyta</taxon>
        <taxon>Spermatophyta</taxon>
        <taxon>Magnoliopsida</taxon>
        <taxon>eudicotyledons</taxon>
        <taxon>Gunneridae</taxon>
        <taxon>Pentapetalae</taxon>
        <taxon>rosids</taxon>
        <taxon>fabids</taxon>
        <taxon>Fabales</taxon>
        <taxon>Fabaceae</taxon>
        <taxon>Papilionoideae</taxon>
        <taxon>50 kb inversion clade</taxon>
        <taxon>NPAAA clade</taxon>
        <taxon>indigoferoid/millettioid clade</taxon>
        <taxon>Phaseoleae</taxon>
        <taxon>Mucuna</taxon>
    </lineage>
</organism>
<dbReference type="STRING" id="157652.A0A371FCT6"/>
<feature type="non-terminal residue" evidence="2">
    <location>
        <position position="1"/>
    </location>
</feature>
<gene>
    <name evidence="2" type="ORF">CR513_43927</name>
</gene>
<accession>A0A371FCT6</accession>
<feature type="non-terminal residue" evidence="2">
    <location>
        <position position="78"/>
    </location>
</feature>
<name>A0A371FCT6_MUCPR</name>
<evidence type="ECO:0000313" key="2">
    <source>
        <dbReference type="EMBL" id="RDX76116.1"/>
    </source>
</evidence>
<comment type="caution">
    <text evidence="2">The sequence shown here is derived from an EMBL/GenBank/DDBJ whole genome shotgun (WGS) entry which is preliminary data.</text>
</comment>
<protein>
    <submittedName>
        <fullName evidence="2">Uncharacterized protein</fullName>
    </submittedName>
</protein>
<feature type="compositionally biased region" description="Basic and acidic residues" evidence="1">
    <location>
        <begin position="65"/>
        <end position="78"/>
    </location>
</feature>
<reference evidence="2" key="1">
    <citation type="submission" date="2018-05" db="EMBL/GenBank/DDBJ databases">
        <title>Draft genome of Mucuna pruriens seed.</title>
        <authorList>
            <person name="Nnadi N.E."/>
            <person name="Vos R."/>
            <person name="Hasami M.H."/>
            <person name="Devisetty U.K."/>
            <person name="Aguiy J.C."/>
        </authorList>
    </citation>
    <scope>NUCLEOTIDE SEQUENCE [LARGE SCALE GENOMIC DNA]</scope>
    <source>
        <strain evidence="2">JCA_2017</strain>
    </source>
</reference>
<dbReference type="Proteomes" id="UP000257109">
    <property type="component" value="Unassembled WGS sequence"/>
</dbReference>
<keyword evidence="3" id="KW-1185">Reference proteome</keyword>
<feature type="region of interest" description="Disordered" evidence="1">
    <location>
        <begin position="49"/>
        <end position="78"/>
    </location>
</feature>
<dbReference type="AlphaFoldDB" id="A0A371FCT6"/>
<evidence type="ECO:0000256" key="1">
    <source>
        <dbReference type="SAM" id="MobiDB-lite"/>
    </source>
</evidence>
<dbReference type="EMBL" id="QJKJ01009620">
    <property type="protein sequence ID" value="RDX76116.1"/>
    <property type="molecule type" value="Genomic_DNA"/>
</dbReference>